<keyword evidence="2" id="KW-0812">Transmembrane</keyword>
<feature type="compositionally biased region" description="Basic and acidic residues" evidence="1">
    <location>
        <begin position="171"/>
        <end position="187"/>
    </location>
</feature>
<feature type="compositionally biased region" description="Basic and acidic residues" evidence="1">
    <location>
        <begin position="81"/>
        <end position="92"/>
    </location>
</feature>
<feature type="region of interest" description="Disordered" evidence="1">
    <location>
        <begin position="362"/>
        <end position="383"/>
    </location>
</feature>
<feature type="transmembrane region" description="Helical" evidence="2">
    <location>
        <begin position="121"/>
        <end position="141"/>
    </location>
</feature>
<dbReference type="Gene3D" id="3.30.70.1070">
    <property type="entry name" value="Sporulation related repeat"/>
    <property type="match status" value="1"/>
</dbReference>
<reference evidence="5" key="1">
    <citation type="journal article" date="2019" name="Int. J. Syst. Evol. Microbiol.">
        <title>The Global Catalogue of Microorganisms (GCM) 10K type strain sequencing project: providing services to taxonomists for standard genome sequencing and annotation.</title>
        <authorList>
            <consortium name="The Broad Institute Genomics Platform"/>
            <consortium name="The Broad Institute Genome Sequencing Center for Infectious Disease"/>
            <person name="Wu L."/>
            <person name="Ma J."/>
        </authorList>
    </citation>
    <scope>NUCLEOTIDE SEQUENCE [LARGE SCALE GENOMIC DNA]</scope>
    <source>
        <strain evidence="5">CGMCC 1.16444</strain>
    </source>
</reference>
<dbReference type="EMBL" id="JBHSJF010000006">
    <property type="protein sequence ID" value="MFC5068274.1"/>
    <property type="molecule type" value="Genomic_DNA"/>
</dbReference>
<feature type="compositionally biased region" description="Low complexity" evidence="1">
    <location>
        <begin position="319"/>
        <end position="337"/>
    </location>
</feature>
<feature type="compositionally biased region" description="Polar residues" evidence="1">
    <location>
        <begin position="222"/>
        <end position="252"/>
    </location>
</feature>
<comment type="caution">
    <text evidence="4">The sequence shown here is derived from an EMBL/GenBank/DDBJ whole genome shotgun (WGS) entry which is preliminary data.</text>
</comment>
<dbReference type="Proteomes" id="UP001595796">
    <property type="component" value="Unassembled WGS sequence"/>
</dbReference>
<feature type="compositionally biased region" description="Low complexity" evidence="1">
    <location>
        <begin position="362"/>
        <end position="377"/>
    </location>
</feature>
<dbReference type="InterPro" id="IPR007730">
    <property type="entry name" value="SPOR-like_dom"/>
</dbReference>
<feature type="domain" description="SPOR" evidence="3">
    <location>
        <begin position="397"/>
        <end position="481"/>
    </location>
</feature>
<evidence type="ECO:0000313" key="5">
    <source>
        <dbReference type="Proteomes" id="UP001595796"/>
    </source>
</evidence>
<dbReference type="RefSeq" id="WP_114955811.1">
    <property type="nucleotide sequence ID" value="NZ_JBHSJF010000006.1"/>
</dbReference>
<name>A0ABV9Z1D3_9HYPH</name>
<accession>A0ABV9Z1D3</accession>
<dbReference type="PROSITE" id="PS51724">
    <property type="entry name" value="SPOR"/>
    <property type="match status" value="1"/>
</dbReference>
<proteinExistence type="predicted"/>
<dbReference type="InterPro" id="IPR036680">
    <property type="entry name" value="SPOR-like_sf"/>
</dbReference>
<feature type="region of interest" description="Disordered" evidence="1">
    <location>
        <begin position="1"/>
        <end position="114"/>
    </location>
</feature>
<keyword evidence="2" id="KW-0472">Membrane</keyword>
<keyword evidence="5" id="KW-1185">Reference proteome</keyword>
<evidence type="ECO:0000259" key="3">
    <source>
        <dbReference type="PROSITE" id="PS51724"/>
    </source>
</evidence>
<feature type="compositionally biased region" description="Low complexity" evidence="1">
    <location>
        <begin position="269"/>
        <end position="296"/>
    </location>
</feature>
<sequence length="481" mass="50530">MNDTPRRFGSDFDSLRGTPAAPGRGDVYGDDPLAELARLVSQSDPRQQHASRHDDYDRAYGATSNPDYDPDDLYAEPLRGGGHDDFDDRYQPYDENQYDGEEHVYPGEDEDRGSLRRRGGLTIAAVLAVAVIGGGGAWAYYSFSGGGNASNGAPPVIQAAKEPAKTVPEGSAKDVPHQNKLIYDRVGAEPSGNAVVVNGAEEPVERPAATRPQPSRVIPLPGTQQAAEQPDASANDTPQTADNGTTDDNQNGAKMVRTITIRPPGAPTAPQISPAPAPVQQQQAYAAPEQPAEPQPIVGTGPAAEGMSMNPGREFGIMASEPQSAPAPQAQPRTTSQVPVPPARPAGLPVRTATVQPIAPVAPPVATQPRPTATAPAPLTPPRPVQQQQVATAAVPSGPAGAFAVQVTSQRSEAEARAAFSSLQQRYPQILGGYQPSLQPVTLPDRGTFYRVRIATRSQADATNLCNNLKAAGGDCIVQRN</sequence>
<organism evidence="4 5">
    <name type="scientific">Flaviflagellibacter deserti</name>
    <dbReference type="NCBI Taxonomy" id="2267266"/>
    <lineage>
        <taxon>Bacteria</taxon>
        <taxon>Pseudomonadati</taxon>
        <taxon>Pseudomonadota</taxon>
        <taxon>Alphaproteobacteria</taxon>
        <taxon>Hyphomicrobiales</taxon>
        <taxon>Flaviflagellibacter</taxon>
    </lineage>
</organism>
<feature type="compositionally biased region" description="Basic and acidic residues" evidence="1">
    <location>
        <begin position="1"/>
        <end position="14"/>
    </location>
</feature>
<protein>
    <submittedName>
        <fullName evidence="4">SPOR domain-containing protein</fullName>
    </submittedName>
</protein>
<evidence type="ECO:0000256" key="1">
    <source>
        <dbReference type="SAM" id="MobiDB-lite"/>
    </source>
</evidence>
<dbReference type="Pfam" id="PF05036">
    <property type="entry name" value="SPOR"/>
    <property type="match status" value="1"/>
</dbReference>
<evidence type="ECO:0000313" key="4">
    <source>
        <dbReference type="EMBL" id="MFC5068274.1"/>
    </source>
</evidence>
<dbReference type="SUPFAM" id="SSF110997">
    <property type="entry name" value="Sporulation related repeat"/>
    <property type="match status" value="1"/>
</dbReference>
<feature type="region of interest" description="Disordered" evidence="1">
    <location>
        <begin position="149"/>
        <end position="345"/>
    </location>
</feature>
<evidence type="ECO:0000256" key="2">
    <source>
        <dbReference type="SAM" id="Phobius"/>
    </source>
</evidence>
<gene>
    <name evidence="4" type="ORF">ACFPFW_09635</name>
</gene>
<keyword evidence="2" id="KW-1133">Transmembrane helix</keyword>